<reference evidence="1" key="1">
    <citation type="submission" date="2023-04" db="EMBL/GenBank/DDBJ databases">
        <title>A chromosome-level genome assembly of the parasitoid wasp Eretmocerus hayati.</title>
        <authorList>
            <person name="Zhong Y."/>
            <person name="Liu S."/>
            <person name="Liu Y."/>
        </authorList>
    </citation>
    <scope>NUCLEOTIDE SEQUENCE</scope>
    <source>
        <strain evidence="1">ZJU_SS_LIU_2023</strain>
    </source>
</reference>
<dbReference type="Proteomes" id="UP001239111">
    <property type="component" value="Chromosome 4"/>
</dbReference>
<evidence type="ECO:0000313" key="1">
    <source>
        <dbReference type="EMBL" id="KAJ8666885.1"/>
    </source>
</evidence>
<sequence length="1202" mass="134701">MILTASCFFGLLLFLISNVTSTRAQLHFTSVVPTDLGYVVGNILTTVERAQPYAAFTGIPYAEPPIGELRFKPPVEKAPWNDVFSATADADMCIQIDLRTPNVIGSEDCLYLNVYTPHINFPQTNLKPVMVWIHGGAFKTGNSNRTYYGPDFLLEEDVVIVSFNYRLGPFGFLNLHHPNATGNMGLKDQNLVLRWVQRNIANFGGDPNQVTIFGQSAGSISVDLHILSEMSSGLFNQSIAMSGAPLCLYWGFQTGLAAEAQAFFLGAKLGVRTLNKDVLLEKLMSVPAEDLVKTSEDKSVIPFRPTLERRNIAPDQEKFLTECTLRKYYNGNYHKRPHLMGFTATETLSFARRIGDLLGMVRNAVSDVRRALLPIDLPVFTSIANLKEKGLLSLANFKVKKLIEESSDLLFVTGIDTKQRLLSVHNGYPIYYYRFSFEHQHSAHRSEGVNLDGVAHEDELPHIFYRPHLDLPIHLPEMTVTRRRFVRMLANFAKYQNPTPHGINDPLLNITWPDSGAEGTHLEFNHNLSVVRSRPTSFTVKLFQLAHLGQSYILNDCPKEIIHKAIDFTKSIVDKVAIKPAKAIKTLVTDSAEKISDTVSSSADAVSDAVEGGAKHVSKTLSNIKDSTKNAFSGVFKSLTGMLTFLKTMIIHYVLIIYVAVKVDCRMTNVIVTKYGRVRGQILETVISSRKYSSFKGIPYAEPPIGLLRFKPPIKVKPWSGVLDAKIEGANCVQKDFVYHDSYTGSEDCLYLNVYTPQIDFTRRSFDLKPVLVWIHGGSFKSGYGNSSLYGPDFFIEEDIVVVTFNYRLGPLGFLYVNHDDATGNAGLKDQNLVLRWVNENIIHFGGDPSIVTLCGQSAGGVSVDLHVLSDMSRGLFHRAISMSASCLCPWAFHKPRTAEELAFSLAENLGITTKDKKSLLQELRNVSAVKLVGASEDLRTVGPPFRPTLENKQVARGDSKFLTKCSYDRYQSGNFTKVPYLMGFTKDETLLFAEGLLPLLNMVDTPSKNESLMSSTLKAFPLISDGYKAMSRSMFKQLIGVTTNLLFLRGVEARRKLLERYSDQPVYFYHFCHDKKQSVHRLLYNINYDGVAHGDDLGYIFHMKIINLLLNPRDPEVTFRKKIARLWSNFAKYGNPTPRRAVDDILRGVRWPKSNKSGAYLVIDDKLVVRNWNPNPRDRFLALIYDIAMRSQAGCFGIDAP</sequence>
<keyword evidence="2" id="KW-1185">Reference proteome</keyword>
<accession>A0ACC2NB90</accession>
<protein>
    <submittedName>
        <fullName evidence="1">Uncharacterized protein</fullName>
    </submittedName>
</protein>
<organism evidence="1 2">
    <name type="scientific">Eretmocerus hayati</name>
    <dbReference type="NCBI Taxonomy" id="131215"/>
    <lineage>
        <taxon>Eukaryota</taxon>
        <taxon>Metazoa</taxon>
        <taxon>Ecdysozoa</taxon>
        <taxon>Arthropoda</taxon>
        <taxon>Hexapoda</taxon>
        <taxon>Insecta</taxon>
        <taxon>Pterygota</taxon>
        <taxon>Neoptera</taxon>
        <taxon>Endopterygota</taxon>
        <taxon>Hymenoptera</taxon>
        <taxon>Apocrita</taxon>
        <taxon>Proctotrupomorpha</taxon>
        <taxon>Chalcidoidea</taxon>
        <taxon>Aphelinidae</taxon>
        <taxon>Aphelininae</taxon>
        <taxon>Eretmocerus</taxon>
    </lineage>
</organism>
<evidence type="ECO:0000313" key="2">
    <source>
        <dbReference type="Proteomes" id="UP001239111"/>
    </source>
</evidence>
<comment type="caution">
    <text evidence="1">The sequence shown here is derived from an EMBL/GenBank/DDBJ whole genome shotgun (WGS) entry which is preliminary data.</text>
</comment>
<proteinExistence type="predicted"/>
<gene>
    <name evidence="1" type="ORF">QAD02_008547</name>
</gene>
<name>A0ACC2NB90_9HYME</name>
<dbReference type="EMBL" id="CM056744">
    <property type="protein sequence ID" value="KAJ8666885.1"/>
    <property type="molecule type" value="Genomic_DNA"/>
</dbReference>